<comment type="caution">
    <text evidence="1">The sequence shown here is derived from an EMBL/GenBank/DDBJ whole genome shotgun (WGS) entry which is preliminary data.</text>
</comment>
<evidence type="ECO:0000313" key="2">
    <source>
        <dbReference type="Proteomes" id="UP000324222"/>
    </source>
</evidence>
<evidence type="ECO:0000313" key="1">
    <source>
        <dbReference type="EMBL" id="MPC69034.1"/>
    </source>
</evidence>
<gene>
    <name evidence="1" type="ORF">E2C01_063247</name>
</gene>
<dbReference type="AlphaFoldDB" id="A0A5B7HKA7"/>
<protein>
    <submittedName>
        <fullName evidence="1">Uncharacterized protein</fullName>
    </submittedName>
</protein>
<proteinExistence type="predicted"/>
<reference evidence="1 2" key="1">
    <citation type="submission" date="2019-05" db="EMBL/GenBank/DDBJ databases">
        <title>Another draft genome of Portunus trituberculatus and its Hox gene families provides insights of decapod evolution.</title>
        <authorList>
            <person name="Jeong J.-H."/>
            <person name="Song I."/>
            <person name="Kim S."/>
            <person name="Choi T."/>
            <person name="Kim D."/>
            <person name="Ryu S."/>
            <person name="Kim W."/>
        </authorList>
    </citation>
    <scope>NUCLEOTIDE SEQUENCE [LARGE SCALE GENOMIC DNA]</scope>
    <source>
        <tissue evidence="1">Muscle</tissue>
    </source>
</reference>
<dbReference type="Proteomes" id="UP000324222">
    <property type="component" value="Unassembled WGS sequence"/>
</dbReference>
<keyword evidence="2" id="KW-1185">Reference proteome</keyword>
<dbReference type="EMBL" id="VSRR010028776">
    <property type="protein sequence ID" value="MPC69034.1"/>
    <property type="molecule type" value="Genomic_DNA"/>
</dbReference>
<accession>A0A5B7HKA7</accession>
<name>A0A5B7HKA7_PORTR</name>
<organism evidence="1 2">
    <name type="scientific">Portunus trituberculatus</name>
    <name type="common">Swimming crab</name>
    <name type="synonym">Neptunus trituberculatus</name>
    <dbReference type="NCBI Taxonomy" id="210409"/>
    <lineage>
        <taxon>Eukaryota</taxon>
        <taxon>Metazoa</taxon>
        <taxon>Ecdysozoa</taxon>
        <taxon>Arthropoda</taxon>
        <taxon>Crustacea</taxon>
        <taxon>Multicrustacea</taxon>
        <taxon>Malacostraca</taxon>
        <taxon>Eumalacostraca</taxon>
        <taxon>Eucarida</taxon>
        <taxon>Decapoda</taxon>
        <taxon>Pleocyemata</taxon>
        <taxon>Brachyura</taxon>
        <taxon>Eubrachyura</taxon>
        <taxon>Portunoidea</taxon>
        <taxon>Portunidae</taxon>
        <taxon>Portuninae</taxon>
        <taxon>Portunus</taxon>
    </lineage>
</organism>
<sequence>MILKLVWSVGRCGTKQQTLRDNAASCHDGSQGEDPILDPVDYLKVVSGKMDCVRQQVTVIRSATALLVDHSSDVATLQTSHFLIQSVGPT</sequence>